<dbReference type="EMBL" id="LR797504">
    <property type="protein sequence ID" value="CAB4221600.1"/>
    <property type="molecule type" value="Genomic_DNA"/>
</dbReference>
<feature type="non-terminal residue" evidence="1">
    <location>
        <position position="94"/>
    </location>
</feature>
<gene>
    <name evidence="1" type="ORF">UFOVP1640_1</name>
</gene>
<accession>A0A6J5T246</accession>
<evidence type="ECO:0000313" key="1">
    <source>
        <dbReference type="EMBL" id="CAB4221600.1"/>
    </source>
</evidence>
<proteinExistence type="predicted"/>
<name>A0A6J5T246_9CAUD</name>
<sequence>MADNNVQSAPEQYNVVYTLRVEPGIKRDGTIFESREFSDGEWCRFQRGTPKKMGGYRQLFGSFNGVPRGMVTNAFNGINYIYVGNAGGIDVFTT</sequence>
<protein>
    <submittedName>
        <fullName evidence="1">Uncharacterized protein</fullName>
    </submittedName>
</protein>
<organism evidence="1">
    <name type="scientific">uncultured Caudovirales phage</name>
    <dbReference type="NCBI Taxonomy" id="2100421"/>
    <lineage>
        <taxon>Viruses</taxon>
        <taxon>Duplodnaviria</taxon>
        <taxon>Heunggongvirae</taxon>
        <taxon>Uroviricota</taxon>
        <taxon>Caudoviricetes</taxon>
        <taxon>Peduoviridae</taxon>
        <taxon>Maltschvirus</taxon>
        <taxon>Maltschvirus maltsch</taxon>
    </lineage>
</organism>
<reference evidence="1" key="1">
    <citation type="submission" date="2020-05" db="EMBL/GenBank/DDBJ databases">
        <authorList>
            <person name="Chiriac C."/>
            <person name="Salcher M."/>
            <person name="Ghai R."/>
            <person name="Kavagutti S V."/>
        </authorList>
    </citation>
    <scope>NUCLEOTIDE SEQUENCE</scope>
</reference>